<keyword evidence="11" id="KW-1185">Reference proteome</keyword>
<dbReference type="Pfam" id="PF00361">
    <property type="entry name" value="Proton_antipo_M"/>
    <property type="match status" value="1"/>
</dbReference>
<feature type="transmembrane region" description="Helical" evidence="8">
    <location>
        <begin position="6"/>
        <end position="23"/>
    </location>
</feature>
<evidence type="ECO:0000256" key="8">
    <source>
        <dbReference type="SAM" id="Phobius"/>
    </source>
</evidence>
<dbReference type="InterPro" id="IPR003918">
    <property type="entry name" value="NADH_UbQ_OxRdtase"/>
</dbReference>
<dbReference type="NCBIfam" id="TIGR01972">
    <property type="entry name" value="NDH_I_M"/>
    <property type="match status" value="1"/>
</dbReference>
<evidence type="ECO:0000256" key="3">
    <source>
        <dbReference type="ARBA" id="ARBA00022692"/>
    </source>
</evidence>
<accession>A0ABU2BSS0</accession>
<dbReference type="PRINTS" id="PR01437">
    <property type="entry name" value="NUOXDRDTASE4"/>
</dbReference>
<evidence type="ECO:0000313" key="10">
    <source>
        <dbReference type="EMBL" id="MDR7361677.1"/>
    </source>
</evidence>
<gene>
    <name evidence="10" type="ORF">J2S63_001230</name>
</gene>
<evidence type="ECO:0000313" key="11">
    <source>
        <dbReference type="Proteomes" id="UP001183648"/>
    </source>
</evidence>
<reference evidence="10 11" key="1">
    <citation type="submission" date="2023-07" db="EMBL/GenBank/DDBJ databases">
        <title>Sequencing the genomes of 1000 actinobacteria strains.</title>
        <authorList>
            <person name="Klenk H.-P."/>
        </authorList>
    </citation>
    <scope>NUCLEOTIDE SEQUENCE [LARGE SCALE GENOMIC DNA]</scope>
    <source>
        <strain evidence="10 11">DSM 19426</strain>
    </source>
</reference>
<comment type="subcellular location">
    <subcellularLocation>
        <location evidence="1">Endomembrane system</location>
        <topology evidence="1">Multi-pass membrane protein</topology>
    </subcellularLocation>
    <subcellularLocation>
        <location evidence="6">Membrane</location>
        <topology evidence="6">Multi-pass membrane protein</topology>
    </subcellularLocation>
</comment>
<feature type="transmembrane region" description="Helical" evidence="8">
    <location>
        <begin position="342"/>
        <end position="361"/>
    </location>
</feature>
<protein>
    <submittedName>
        <fullName evidence="10">NADH-quinone oxidoreductase subunit M</fullName>
    </submittedName>
</protein>
<feature type="transmembrane region" description="Helical" evidence="8">
    <location>
        <begin position="253"/>
        <end position="276"/>
    </location>
</feature>
<feature type="transmembrane region" description="Helical" evidence="8">
    <location>
        <begin position="110"/>
        <end position="130"/>
    </location>
</feature>
<dbReference type="RefSeq" id="WP_310299992.1">
    <property type="nucleotide sequence ID" value="NZ_BAAAPS010000001.1"/>
</dbReference>
<feature type="region of interest" description="Disordered" evidence="7">
    <location>
        <begin position="496"/>
        <end position="517"/>
    </location>
</feature>
<keyword evidence="4 8" id="KW-1133">Transmembrane helix</keyword>
<feature type="transmembrane region" description="Helical" evidence="8">
    <location>
        <begin position="311"/>
        <end position="330"/>
    </location>
</feature>
<keyword evidence="5 8" id="KW-0472">Membrane</keyword>
<feature type="transmembrane region" description="Helical" evidence="8">
    <location>
        <begin position="282"/>
        <end position="304"/>
    </location>
</feature>
<feature type="transmembrane region" description="Helical" evidence="8">
    <location>
        <begin position="458"/>
        <end position="476"/>
    </location>
</feature>
<sequence>MSFPWLTAALLLPIVGSIVVMAMPKHGTIGRQAALGFSVLTFALSIAVALQFDTGEKGYQLTETHAWISAFGAHYALGVDGTGLVLVLLTTILVPVVIVASWRDADVGRWSTNAFFAWILALEGLAIGVFSSVDVFLFYVFFEATLIPIYFLIGGYGGPRRTYAAVKFLIFSLLGGLVMLASVVGLYVQSAKLNGGTPTYLLSDLHPLMQDVSTSTGRWLFLGFFIAFAVKAPMVPVHTWLPDAADEATPGTSVLLVSILDKIGTFGMIRFCLELFPEASRWATPVVLTLAVISVLYGGLVAIAQKSIPRLIAYTSVSHFGFIVLGIFVMNSQGQVGSTLYMFNHGLSTGVLFLVTGYLIARRGSRQIQDFGGVQKVAPVLAGIFLVGGLSSLSLPGLSPFVSEFLVMTGAFVHNWWYAVFAVFGIVLAALYILLMYQRTMTGPVTPAVAPIRDLDRREVAALAPLLALIVFFGFFPKPLIDVISPAVETTLTQVGAHDPSPAVSPGDVPAAEEAHE</sequence>
<feature type="transmembrane region" description="Helical" evidence="8">
    <location>
        <begin position="136"/>
        <end position="156"/>
    </location>
</feature>
<dbReference type="NCBIfam" id="NF004500">
    <property type="entry name" value="PRK05846.1-4"/>
    <property type="match status" value="1"/>
</dbReference>
<dbReference type="EMBL" id="JAVDYG010000001">
    <property type="protein sequence ID" value="MDR7361677.1"/>
    <property type="molecule type" value="Genomic_DNA"/>
</dbReference>
<feature type="transmembrane region" description="Helical" evidence="8">
    <location>
        <begin position="72"/>
        <end position="98"/>
    </location>
</feature>
<proteinExistence type="inferred from homology"/>
<feature type="transmembrane region" description="Helical" evidence="8">
    <location>
        <begin position="416"/>
        <end position="437"/>
    </location>
</feature>
<evidence type="ECO:0000256" key="5">
    <source>
        <dbReference type="ARBA" id="ARBA00023136"/>
    </source>
</evidence>
<feature type="transmembrane region" description="Helical" evidence="8">
    <location>
        <begin position="373"/>
        <end position="396"/>
    </location>
</feature>
<dbReference type="InterPro" id="IPR001750">
    <property type="entry name" value="ND/Mrp_TM"/>
</dbReference>
<evidence type="ECO:0000256" key="1">
    <source>
        <dbReference type="ARBA" id="ARBA00004127"/>
    </source>
</evidence>
<evidence type="ECO:0000259" key="9">
    <source>
        <dbReference type="Pfam" id="PF00361"/>
    </source>
</evidence>
<feature type="transmembrane region" description="Helical" evidence="8">
    <location>
        <begin position="168"/>
        <end position="188"/>
    </location>
</feature>
<dbReference type="PANTHER" id="PTHR43507:SF1">
    <property type="entry name" value="NADH-UBIQUINONE OXIDOREDUCTASE CHAIN 4"/>
    <property type="match status" value="1"/>
</dbReference>
<evidence type="ECO:0000256" key="2">
    <source>
        <dbReference type="ARBA" id="ARBA00009025"/>
    </source>
</evidence>
<keyword evidence="3 6" id="KW-0812">Transmembrane</keyword>
<dbReference type="InterPro" id="IPR010227">
    <property type="entry name" value="NADH_Q_OxRdtase_chainM/4"/>
</dbReference>
<comment type="similarity">
    <text evidence="2">Belongs to the complex I subunit 4 family.</text>
</comment>
<evidence type="ECO:0000256" key="7">
    <source>
        <dbReference type="SAM" id="MobiDB-lite"/>
    </source>
</evidence>
<feature type="transmembrane region" description="Helical" evidence="8">
    <location>
        <begin position="35"/>
        <end position="52"/>
    </location>
</feature>
<comment type="caution">
    <text evidence="10">The sequence shown here is derived from an EMBL/GenBank/DDBJ whole genome shotgun (WGS) entry which is preliminary data.</text>
</comment>
<feature type="transmembrane region" description="Helical" evidence="8">
    <location>
        <begin position="219"/>
        <end position="241"/>
    </location>
</feature>
<dbReference type="Proteomes" id="UP001183648">
    <property type="component" value="Unassembled WGS sequence"/>
</dbReference>
<evidence type="ECO:0000256" key="4">
    <source>
        <dbReference type="ARBA" id="ARBA00022989"/>
    </source>
</evidence>
<name>A0ABU2BSS0_9ACTN</name>
<evidence type="ECO:0000256" key="6">
    <source>
        <dbReference type="RuleBase" id="RU000320"/>
    </source>
</evidence>
<organism evidence="10 11">
    <name type="scientific">Nocardioides marmoribigeumensis</name>
    <dbReference type="NCBI Taxonomy" id="433649"/>
    <lineage>
        <taxon>Bacteria</taxon>
        <taxon>Bacillati</taxon>
        <taxon>Actinomycetota</taxon>
        <taxon>Actinomycetes</taxon>
        <taxon>Propionibacteriales</taxon>
        <taxon>Nocardioidaceae</taxon>
        <taxon>Nocardioides</taxon>
    </lineage>
</organism>
<feature type="domain" description="NADH:quinone oxidoreductase/Mrp antiporter transmembrane" evidence="9">
    <location>
        <begin position="132"/>
        <end position="428"/>
    </location>
</feature>
<dbReference type="PANTHER" id="PTHR43507">
    <property type="entry name" value="NADH-UBIQUINONE OXIDOREDUCTASE CHAIN 4"/>
    <property type="match status" value="1"/>
</dbReference>